<dbReference type="OrthoDB" id="3642840at2759"/>
<evidence type="ECO:0000313" key="5">
    <source>
        <dbReference type="EMBL" id="KAF2845456.1"/>
    </source>
</evidence>
<feature type="compositionally biased region" description="Basic and acidic residues" evidence="4">
    <location>
        <begin position="81"/>
        <end position="92"/>
    </location>
</feature>
<evidence type="ECO:0000256" key="3">
    <source>
        <dbReference type="ARBA" id="ARBA00022833"/>
    </source>
</evidence>
<dbReference type="Proteomes" id="UP000799423">
    <property type="component" value="Unassembled WGS sequence"/>
</dbReference>
<dbReference type="InterPro" id="IPR013083">
    <property type="entry name" value="Znf_RING/FYVE/PHD"/>
</dbReference>
<dbReference type="Gene3D" id="3.30.40.10">
    <property type="entry name" value="Zinc/RING finger domain, C3HC4 (zinc finger)"/>
    <property type="match status" value="1"/>
</dbReference>
<sequence length="899" mass="101259">MFMRLRGHTCTYCQTIEEAHYKRHIGIAEKIRGLYESCGEVEWTIIPSEPYDRGRTTEPGDCQIANKSSDSDPSNTSEDTPTSKRERKDAKSLARAASRSRVINQDEIQYVDSVLHMADGSNDSEGPRNPEEIEEIEKHLRYHAQVYNTQPDRRGLRKLAQFPDADVDFDAEMERVLEIFRITQLVKRNTRNRGLQGRDMKNFEALVEEFKCAVVEDIVLVKKDMLEVRMRRAGYMRYTNRTAVTRVEDRYVDKDWRTGERLTSSASDSSGSNTPLEEVNSKYRIDNVPSTPQQLPPSRGPDRRHLETIHMRVTGEDGLPGAVIEPYSAPLLNLRPDPTPTRKPFALKVVISDGRDKGNSPHTHGSGRNRKTPPACNGWQNIASGLKTTLPLTAPSSSALPAKISIGAELSQRVPGTRSSTAFHGLPYNVEREEALSTKTAPSVQAAANETISSSRAPEEFVSHASQPVADASPTHPVVSQKKKAKKEREAKRKAKKLAIQEEPLDDSPGFDGTSVSPLPLGLDIKENPCIESSMEPDSMNKRHKHTEAAAACTTQDNADVDKTEMADLEPTSLEPDEDVSSTAMPTTDHGKHLHWHRFTRNLIVDQLTPPSMIHWHTPPNGSPENAAPCAFERHDKPDCPFHDSFFDPESTCACCAYRKDICHLTYPGVDECSFGPLDRLHCERLLRMYENDSKTQGRLMLVDDVLLDYLLLTSSSQFGVHVTDTMPKALAREYTELFDKCKGPGPLIQQERLYQRLATKNRVLKHKVSSQQLHKMQLTFEPKDGTYTCYCHTQVVSGSKPEDTIVCSHRDCTNLFFHRACVKQRHLDNVSRWYCTTCADEMKELARDILLASGDCDDDGEELPCEIRDQLFKYMRDIPDNVFERVKSRVVAMKGVKI</sequence>
<protein>
    <recommendedName>
        <fullName evidence="7">PHD-type domain-containing protein</fullName>
    </recommendedName>
</protein>
<feature type="region of interest" description="Disordered" evidence="4">
    <location>
        <begin position="454"/>
        <end position="493"/>
    </location>
</feature>
<dbReference type="EMBL" id="MU006346">
    <property type="protein sequence ID" value="KAF2845456.1"/>
    <property type="molecule type" value="Genomic_DNA"/>
</dbReference>
<accession>A0A6A7AQ82</accession>
<feature type="region of interest" description="Disordered" evidence="4">
    <location>
        <begin position="261"/>
        <end position="302"/>
    </location>
</feature>
<dbReference type="PROSITE" id="PS01359">
    <property type="entry name" value="ZF_PHD_1"/>
    <property type="match status" value="1"/>
</dbReference>
<gene>
    <name evidence="5" type="ORF">T440DRAFT_460233</name>
</gene>
<feature type="compositionally biased region" description="Basic residues" evidence="4">
    <location>
        <begin position="481"/>
        <end position="493"/>
    </location>
</feature>
<dbReference type="InterPro" id="IPR011011">
    <property type="entry name" value="Znf_FYVE_PHD"/>
</dbReference>
<feature type="region of interest" description="Disordered" evidence="4">
    <location>
        <begin position="532"/>
        <end position="554"/>
    </location>
</feature>
<dbReference type="GO" id="GO:0008270">
    <property type="term" value="F:zinc ion binding"/>
    <property type="evidence" value="ECO:0007669"/>
    <property type="project" value="UniProtKB-KW"/>
</dbReference>
<feature type="region of interest" description="Disordered" evidence="4">
    <location>
        <begin position="570"/>
        <end position="590"/>
    </location>
</feature>
<keyword evidence="2" id="KW-0863">Zinc-finger</keyword>
<evidence type="ECO:0000256" key="2">
    <source>
        <dbReference type="ARBA" id="ARBA00022771"/>
    </source>
</evidence>
<keyword evidence="6" id="KW-1185">Reference proteome</keyword>
<feature type="region of interest" description="Disordered" evidence="4">
    <location>
        <begin position="353"/>
        <end position="375"/>
    </location>
</feature>
<dbReference type="AlphaFoldDB" id="A0A6A7AQ82"/>
<dbReference type="SUPFAM" id="SSF57903">
    <property type="entry name" value="FYVE/PHD zinc finger"/>
    <property type="match status" value="1"/>
</dbReference>
<dbReference type="InterPro" id="IPR019786">
    <property type="entry name" value="Zinc_finger_PHD-type_CS"/>
</dbReference>
<keyword evidence="3" id="KW-0862">Zinc</keyword>
<evidence type="ECO:0000313" key="6">
    <source>
        <dbReference type="Proteomes" id="UP000799423"/>
    </source>
</evidence>
<feature type="region of interest" description="Disordered" evidence="4">
    <location>
        <begin position="49"/>
        <end position="98"/>
    </location>
</feature>
<evidence type="ECO:0000256" key="4">
    <source>
        <dbReference type="SAM" id="MobiDB-lite"/>
    </source>
</evidence>
<feature type="compositionally biased region" description="Polar residues" evidence="4">
    <location>
        <begin position="65"/>
        <end position="80"/>
    </location>
</feature>
<evidence type="ECO:0008006" key="7">
    <source>
        <dbReference type="Google" id="ProtNLM"/>
    </source>
</evidence>
<proteinExistence type="predicted"/>
<keyword evidence="1" id="KW-0479">Metal-binding</keyword>
<reference evidence="5" key="1">
    <citation type="submission" date="2020-01" db="EMBL/GenBank/DDBJ databases">
        <authorList>
            <consortium name="DOE Joint Genome Institute"/>
            <person name="Haridas S."/>
            <person name="Albert R."/>
            <person name="Binder M."/>
            <person name="Bloem J."/>
            <person name="Labutti K."/>
            <person name="Salamov A."/>
            <person name="Andreopoulos B."/>
            <person name="Baker S.E."/>
            <person name="Barry K."/>
            <person name="Bills G."/>
            <person name="Bluhm B.H."/>
            <person name="Cannon C."/>
            <person name="Castanera R."/>
            <person name="Culley D.E."/>
            <person name="Daum C."/>
            <person name="Ezra D."/>
            <person name="Gonzalez J.B."/>
            <person name="Henrissat B."/>
            <person name="Kuo A."/>
            <person name="Liang C."/>
            <person name="Lipzen A."/>
            <person name="Lutzoni F."/>
            <person name="Magnuson J."/>
            <person name="Mondo S."/>
            <person name="Nolan M."/>
            <person name="Ohm R."/>
            <person name="Pangilinan J."/>
            <person name="Park H.-J."/>
            <person name="Ramirez L."/>
            <person name="Alfaro M."/>
            <person name="Sun H."/>
            <person name="Tritt A."/>
            <person name="Yoshinaga Y."/>
            <person name="Zwiers L.-H."/>
            <person name="Turgeon B.G."/>
            <person name="Goodwin S.B."/>
            <person name="Spatafora J.W."/>
            <person name="Crous P.W."/>
            <person name="Grigoriev I.V."/>
        </authorList>
    </citation>
    <scope>NUCLEOTIDE SEQUENCE</scope>
    <source>
        <strain evidence="5">IPT5</strain>
    </source>
</reference>
<organism evidence="5 6">
    <name type="scientific">Plenodomus tracheiphilus IPT5</name>
    <dbReference type="NCBI Taxonomy" id="1408161"/>
    <lineage>
        <taxon>Eukaryota</taxon>
        <taxon>Fungi</taxon>
        <taxon>Dikarya</taxon>
        <taxon>Ascomycota</taxon>
        <taxon>Pezizomycotina</taxon>
        <taxon>Dothideomycetes</taxon>
        <taxon>Pleosporomycetidae</taxon>
        <taxon>Pleosporales</taxon>
        <taxon>Pleosporineae</taxon>
        <taxon>Leptosphaeriaceae</taxon>
        <taxon>Plenodomus</taxon>
    </lineage>
</organism>
<name>A0A6A7AQ82_9PLEO</name>
<evidence type="ECO:0000256" key="1">
    <source>
        <dbReference type="ARBA" id="ARBA00022723"/>
    </source>
</evidence>